<dbReference type="STRING" id="168276.SAMN05444580_107188"/>
<evidence type="ECO:0000313" key="3">
    <source>
        <dbReference type="Proteomes" id="UP000199417"/>
    </source>
</evidence>
<organism evidence="2 3">
    <name type="scientific">Rhodococcus tukisamuensis</name>
    <dbReference type="NCBI Taxonomy" id="168276"/>
    <lineage>
        <taxon>Bacteria</taxon>
        <taxon>Bacillati</taxon>
        <taxon>Actinomycetota</taxon>
        <taxon>Actinomycetes</taxon>
        <taxon>Mycobacteriales</taxon>
        <taxon>Nocardiaceae</taxon>
        <taxon>Rhodococcus</taxon>
    </lineage>
</organism>
<proteinExistence type="predicted"/>
<protein>
    <submittedName>
        <fullName evidence="2">Uncharacterized protein</fullName>
    </submittedName>
</protein>
<reference evidence="2 3" key="1">
    <citation type="submission" date="2016-10" db="EMBL/GenBank/DDBJ databases">
        <authorList>
            <person name="de Groot N.N."/>
        </authorList>
    </citation>
    <scope>NUCLEOTIDE SEQUENCE [LARGE SCALE GENOMIC DNA]</scope>
    <source>
        <strain evidence="2 3">JCM 11308</strain>
    </source>
</reference>
<dbReference type="EMBL" id="FNAB01000007">
    <property type="protein sequence ID" value="SDD89926.1"/>
    <property type="molecule type" value="Genomic_DNA"/>
</dbReference>
<feature type="chain" id="PRO_5038894013" evidence="1">
    <location>
        <begin position="29"/>
        <end position="94"/>
    </location>
</feature>
<dbReference type="Proteomes" id="UP000199417">
    <property type="component" value="Unassembled WGS sequence"/>
</dbReference>
<dbReference type="RefSeq" id="WP_072843587.1">
    <property type="nucleotide sequence ID" value="NZ_FNAB01000007.1"/>
</dbReference>
<name>A0A1G6YK33_9NOCA</name>
<evidence type="ECO:0000256" key="1">
    <source>
        <dbReference type="SAM" id="SignalP"/>
    </source>
</evidence>
<dbReference type="AlphaFoldDB" id="A0A1G6YK33"/>
<accession>A0A1G6YK33</accession>
<sequence length="94" mass="8917">MPSPTRPAVRRLASALAATALLTGGIAAGTGTAAAGLPVTDVCGGPPPCVQPPTGSAAVGMEALAFVVLPVNSWFAANFTDAGSLDGGLPGSGT</sequence>
<gene>
    <name evidence="2" type="ORF">SAMN05444580_107188</name>
</gene>
<keyword evidence="1" id="KW-0732">Signal</keyword>
<keyword evidence="3" id="KW-1185">Reference proteome</keyword>
<feature type="signal peptide" evidence="1">
    <location>
        <begin position="1"/>
        <end position="28"/>
    </location>
</feature>
<evidence type="ECO:0000313" key="2">
    <source>
        <dbReference type="EMBL" id="SDD89926.1"/>
    </source>
</evidence>